<dbReference type="InterPro" id="IPR008993">
    <property type="entry name" value="TIMP-like_OB-fold"/>
</dbReference>
<evidence type="ECO:0000256" key="4">
    <source>
        <dbReference type="ARBA" id="ARBA00023157"/>
    </source>
</evidence>
<evidence type="ECO:0000313" key="7">
    <source>
        <dbReference type="Proteomes" id="UP000694383"/>
    </source>
</evidence>
<evidence type="ECO:0000256" key="1">
    <source>
        <dbReference type="ARBA" id="ARBA00004613"/>
    </source>
</evidence>
<dbReference type="FunFam" id="2.60.40.10:FF:000155">
    <property type="entry name" value="complement C3 isoform X1"/>
    <property type="match status" value="1"/>
</dbReference>
<dbReference type="PANTHER" id="PTHR11412:SF81">
    <property type="entry name" value="COMPLEMENT C3"/>
    <property type="match status" value="1"/>
</dbReference>
<organism evidence="6 7">
    <name type="scientific">Oryzias sinensis</name>
    <name type="common">Chinese medaka</name>
    <dbReference type="NCBI Taxonomy" id="183150"/>
    <lineage>
        <taxon>Eukaryota</taxon>
        <taxon>Metazoa</taxon>
        <taxon>Chordata</taxon>
        <taxon>Craniata</taxon>
        <taxon>Vertebrata</taxon>
        <taxon>Euteleostomi</taxon>
        <taxon>Actinopterygii</taxon>
        <taxon>Neopterygii</taxon>
        <taxon>Teleostei</taxon>
        <taxon>Neoteleostei</taxon>
        <taxon>Acanthomorphata</taxon>
        <taxon>Ovalentaria</taxon>
        <taxon>Atherinomorphae</taxon>
        <taxon>Beloniformes</taxon>
        <taxon>Adrianichthyidae</taxon>
        <taxon>Oryziinae</taxon>
        <taxon>Oryzias</taxon>
    </lineage>
</organism>
<dbReference type="SUPFAM" id="SSF48239">
    <property type="entry name" value="Terpenoid cyclases/Protein prenyltransferases"/>
    <property type="match status" value="1"/>
</dbReference>
<dbReference type="InterPro" id="IPR019742">
    <property type="entry name" value="MacrogloblnA2_CS"/>
</dbReference>
<dbReference type="InterPro" id="IPR041555">
    <property type="entry name" value="MG3"/>
</dbReference>
<dbReference type="CDD" id="cd03583">
    <property type="entry name" value="NTR_complement_C3"/>
    <property type="match status" value="1"/>
</dbReference>
<dbReference type="InterPro" id="IPR048848">
    <property type="entry name" value="C3_CUB2"/>
</dbReference>
<keyword evidence="2" id="KW-0964">Secreted</keyword>
<comment type="subcellular location">
    <subcellularLocation>
        <location evidence="1">Secreted</location>
    </subcellularLocation>
</comment>
<evidence type="ECO:0000256" key="2">
    <source>
        <dbReference type="ARBA" id="ARBA00022525"/>
    </source>
</evidence>
<dbReference type="GO" id="GO:0005615">
    <property type="term" value="C:extracellular space"/>
    <property type="evidence" value="ECO:0007669"/>
    <property type="project" value="InterPro"/>
</dbReference>
<dbReference type="Pfam" id="PF01835">
    <property type="entry name" value="MG2"/>
    <property type="match status" value="1"/>
</dbReference>
<dbReference type="Pfam" id="PF07677">
    <property type="entry name" value="A2M_recep"/>
    <property type="match status" value="1"/>
</dbReference>
<dbReference type="InterPro" id="IPR018933">
    <property type="entry name" value="Netrin_module_non-TIMP"/>
</dbReference>
<keyword evidence="4" id="KW-1015">Disulfide bond</keyword>
<dbReference type="Gene3D" id="2.60.40.690">
    <property type="entry name" value="Alpha-macroglobulin, receptor-binding domain"/>
    <property type="match status" value="1"/>
</dbReference>
<dbReference type="Pfam" id="PF07678">
    <property type="entry name" value="TED_complement"/>
    <property type="match status" value="1"/>
</dbReference>
<dbReference type="Pfam" id="PF21308">
    <property type="entry name" value="C3_CUB2"/>
    <property type="match status" value="1"/>
</dbReference>
<dbReference type="SMART" id="SM01360">
    <property type="entry name" value="A2M"/>
    <property type="match status" value="1"/>
</dbReference>
<dbReference type="InterPro" id="IPR002890">
    <property type="entry name" value="MG2"/>
</dbReference>
<dbReference type="Gene3D" id="1.50.10.20">
    <property type="match status" value="1"/>
</dbReference>
<dbReference type="GeneTree" id="ENSGT00940000154063"/>
<dbReference type="Pfam" id="PF17791">
    <property type="entry name" value="MG3"/>
    <property type="match status" value="1"/>
</dbReference>
<dbReference type="Gene3D" id="2.60.40.1930">
    <property type="match status" value="3"/>
</dbReference>
<evidence type="ECO:0000313" key="6">
    <source>
        <dbReference type="Ensembl" id="ENSOSIP00000016832.1"/>
    </source>
</evidence>
<dbReference type="Gene3D" id="2.60.40.10">
    <property type="entry name" value="Immunoglobulins"/>
    <property type="match status" value="2"/>
</dbReference>
<dbReference type="Gene3D" id="6.20.50.160">
    <property type="match status" value="1"/>
</dbReference>
<feature type="domain" description="NTR" evidence="5">
    <location>
        <begin position="1393"/>
        <end position="1539"/>
    </location>
</feature>
<dbReference type="InterPro" id="IPR011625">
    <property type="entry name" value="A2M_N_BRD"/>
</dbReference>
<dbReference type="Gene3D" id="2.60.120.1540">
    <property type="match status" value="1"/>
</dbReference>
<dbReference type="InterPro" id="IPR001134">
    <property type="entry name" value="Netrin_domain"/>
</dbReference>
<dbReference type="InterPro" id="IPR050473">
    <property type="entry name" value="A2M/Complement_sys"/>
</dbReference>
<protein>
    <recommendedName>
        <fullName evidence="5">NTR domain-containing protein</fullName>
    </recommendedName>
</protein>
<dbReference type="PANTHER" id="PTHR11412">
    <property type="entry name" value="MACROGLOBULIN / COMPLEMENT"/>
    <property type="match status" value="1"/>
</dbReference>
<dbReference type="SMART" id="SM01361">
    <property type="entry name" value="A2M_recep"/>
    <property type="match status" value="1"/>
</dbReference>
<dbReference type="Proteomes" id="UP000694383">
    <property type="component" value="Unplaced"/>
</dbReference>
<dbReference type="CDD" id="cd02896">
    <property type="entry name" value="complement_C3_C4_C5"/>
    <property type="match status" value="1"/>
</dbReference>
<dbReference type="SMART" id="SM00643">
    <property type="entry name" value="C345C"/>
    <property type="match status" value="1"/>
</dbReference>
<dbReference type="Pfam" id="PF01759">
    <property type="entry name" value="NTR"/>
    <property type="match status" value="1"/>
</dbReference>
<dbReference type="InterPro" id="IPR041425">
    <property type="entry name" value="C3/4/5_MG1"/>
</dbReference>
<dbReference type="Pfam" id="PF00207">
    <property type="entry name" value="A2M"/>
    <property type="match status" value="1"/>
</dbReference>
<dbReference type="Ensembl" id="ENSOSIT00000017792.1">
    <property type="protein sequence ID" value="ENSOSIP00000016832.1"/>
    <property type="gene ID" value="ENSOSIG00000006019.1"/>
</dbReference>
<dbReference type="SUPFAM" id="SSF50242">
    <property type="entry name" value="TIMP-like"/>
    <property type="match status" value="1"/>
</dbReference>
<reference evidence="6" key="1">
    <citation type="submission" date="2025-08" db="UniProtKB">
        <authorList>
            <consortium name="Ensembl"/>
        </authorList>
    </citation>
    <scope>IDENTIFICATION</scope>
</reference>
<dbReference type="InterPro" id="IPR035815">
    <property type="entry name" value="NTR_complement_C3"/>
</dbReference>
<dbReference type="SMART" id="SM01359">
    <property type="entry name" value="A2M_N_2"/>
    <property type="match status" value="1"/>
</dbReference>
<sequence>MSAPNLLRVGTPENIFVECQDCAGGNQPVTISVKNHPTKARTLATTQVTLTNDNDFQGFGQITIPPGDFSKDPTAKQYVYLEAAFPDRTLEKVVMVSFQSGYIFIQTDKTLYTPNSKVYYRMFGVSPRMEPVEKVNNAQADTSISIEIVTPEGIILPLDPVSLKSGLHSGVYQLHEIVSPGLWKIVAKFHSNPQESFSANFEVKEYALLPEFFFLRGQYLFGQEVNGNAYVVFGVMDQGQKKSLPDSLSRVPIENGEGRAVLKREHITKTFQDINQLVGTSIFVSVSVLTESGSEMVEAELRGIQIVTSPYTIIFKRTPKYFKPGMSFDVAVEVLNPDESPAVNIPVVVTPGPVRGPTAANGIARLTINTVTTAGGLSISAKTDDPNISPDRQAQATMQAYQYSTNSKTYIHIGLDTPEVKLGDNLKINLILNKQPSEGTDITYLITSRGQLVKFKRYKTGGQVLISLTIPVTQDMLPSFRIIAFYHPSDNEVVSDSVWVDVTDSCMGSLTLEPTRPGTANEPRRLFGLKVSGIPGATVGLVAVDKGVYVLNSKHRLTQKKIWDEVEKYDTGCTPGGGKNGLSVFFDAGLLFESSTASGTPYRQEKKCAAPSRRRRASTIMDVRTTLYDSYMDSNEIVTRSNFPESWLWTDIILPQCPKNIPNCDSTSFVKNVPLPDSITTWEFTGISLSRTHSICVGESLEVIVRKDFFIDLRLPYSAVRGEQLEVKAILHNYRPEIITVRIDLLEVKDMCSAASKRGKYRQEVNIGAMSTRSVPFIIIPMKEGTLPIEVKAAVKNKYMSDGVKKDLRVVPPGVLVKTAKTVTLDPTHKGKNGEQVEVLNSNIPESNMIPSSPTSTFISVTGREQVSGLVENAISGTSVGTLIQQPGGCGEQNMIGMTLPVIATIYLDKTNQWEAVGFQKRAEALQHIKTGYNNELAYLKNDGSFAVWADYDSSSWLTAYVVKVFSMANSLVAIRKNHICDAVRFLILRTQQPDGLFTETGKIIHGEMIGDVRGSDSDASMTAFCLIAMQESRSLCSADIYNLAGSIDKAVAYLEKRLPSLTNPYAVAMTSNALANEGKLNREILYKFVSPELSHWPIPGKHLFTLEATAYALLALVKTKSFEDARPVVRWLSQQQSVGGGYGSTQATIIVYQAVAEYWTNAQEAEYNVKVDILLPGRLKPEKYEFNRENSYATRTSRIKDINKDVKVTATGSGEAVVKMVSLYYALPEEKESDCQKFNMSVQLLLGNSEKIGNYNAYKLQIEVLYKDSNRDATMSILDIGLQTGFTPYLEDLKALSGGRAPIIRRYEMNTALSERGSLIIYLDKVSHTRPEEISFRVQQTMEVGVLQPAAVSVYEYYEQTPCVKFYHPKREGGQLLQLCTDDECTCAEENCSMQKNDQISNDERTSKICESTESSKIEYVLVEDVVHKPSIDIYAMRVQDPIKEGSTDVGPRGKLRPFLSYPHCRDALNLQKGKTYLVMGSSRDIHRDEKKQTYQYVLGERTWIEYWPTAEECQGDEHRDTCLGLDEMLDHYRVFACEQ</sequence>
<dbReference type="Gene3D" id="2.20.130.20">
    <property type="match status" value="1"/>
</dbReference>
<dbReference type="Gene3D" id="2.40.50.120">
    <property type="match status" value="1"/>
</dbReference>
<dbReference type="Gene3D" id="2.60.40.1940">
    <property type="match status" value="1"/>
</dbReference>
<name>A0A8C8DMX8_9TELE</name>
<dbReference type="FunFam" id="2.60.40.1940:FF:000001">
    <property type="entry name" value="Complement component C3"/>
    <property type="match status" value="1"/>
</dbReference>
<dbReference type="InterPro" id="IPR013783">
    <property type="entry name" value="Ig-like_fold"/>
</dbReference>
<accession>A0A8C8DMX8</accession>
<dbReference type="PROSITE" id="PS00477">
    <property type="entry name" value="ALPHA_2_MACROGLOBULIN"/>
    <property type="match status" value="1"/>
</dbReference>
<keyword evidence="3" id="KW-0882">Thioester bond</keyword>
<dbReference type="Pfam" id="PF07703">
    <property type="entry name" value="A2M_BRD"/>
    <property type="match status" value="1"/>
</dbReference>
<dbReference type="InterPro" id="IPR011626">
    <property type="entry name" value="Alpha-macroglobulin_TED"/>
</dbReference>
<dbReference type="PROSITE" id="PS50189">
    <property type="entry name" value="NTR"/>
    <property type="match status" value="1"/>
</dbReference>
<dbReference type="InterPro" id="IPR009048">
    <property type="entry name" value="A-macroglobulin_rcpt-bd"/>
</dbReference>
<evidence type="ECO:0000256" key="3">
    <source>
        <dbReference type="ARBA" id="ARBA00022966"/>
    </source>
</evidence>
<dbReference type="GO" id="GO:0004866">
    <property type="term" value="F:endopeptidase inhibitor activity"/>
    <property type="evidence" value="ECO:0007669"/>
    <property type="project" value="InterPro"/>
</dbReference>
<dbReference type="Pfam" id="PF17790">
    <property type="entry name" value="MG1"/>
    <property type="match status" value="1"/>
</dbReference>
<dbReference type="InterPro" id="IPR047565">
    <property type="entry name" value="Alpha-macroglob_thiol-ester_cl"/>
</dbReference>
<dbReference type="InterPro" id="IPR001599">
    <property type="entry name" value="Macroglobln_a2"/>
</dbReference>
<dbReference type="Pfam" id="PF17789">
    <property type="entry name" value="MG4"/>
    <property type="match status" value="1"/>
</dbReference>
<dbReference type="InterPro" id="IPR036595">
    <property type="entry name" value="A-macroglobulin_rcpt-bd_sf"/>
</dbReference>
<reference evidence="6" key="2">
    <citation type="submission" date="2025-09" db="UniProtKB">
        <authorList>
            <consortium name="Ensembl"/>
        </authorList>
    </citation>
    <scope>IDENTIFICATION</scope>
</reference>
<keyword evidence="7" id="KW-1185">Reference proteome</keyword>
<dbReference type="FunFam" id="2.40.50.120:FF:000013">
    <property type="entry name" value="Complement C3"/>
    <property type="match status" value="1"/>
</dbReference>
<dbReference type="InterPro" id="IPR040839">
    <property type="entry name" value="MG4"/>
</dbReference>
<dbReference type="SMART" id="SM01419">
    <property type="entry name" value="Thiol-ester_cl"/>
    <property type="match status" value="1"/>
</dbReference>
<dbReference type="SUPFAM" id="SSF49410">
    <property type="entry name" value="Alpha-macroglobulin receptor domain"/>
    <property type="match status" value="1"/>
</dbReference>
<evidence type="ECO:0000259" key="5">
    <source>
        <dbReference type="PROSITE" id="PS50189"/>
    </source>
</evidence>
<proteinExistence type="predicted"/>
<dbReference type="InterPro" id="IPR008930">
    <property type="entry name" value="Terpenoid_cyclase/PrenylTrfase"/>
</dbReference>